<dbReference type="FunFam" id="3.30.160.60:FF:001498">
    <property type="entry name" value="Zinc finger protein 404"/>
    <property type="match status" value="1"/>
</dbReference>
<evidence type="ECO:0000256" key="5">
    <source>
        <dbReference type="ARBA" id="ARBA00022833"/>
    </source>
</evidence>
<feature type="domain" description="C2H2-type" evidence="8">
    <location>
        <begin position="293"/>
        <end position="320"/>
    </location>
</feature>
<dbReference type="AlphaFoldDB" id="A0AA90SSY0"/>
<dbReference type="InterPro" id="IPR013087">
    <property type="entry name" value="Znf_C2H2_type"/>
</dbReference>
<dbReference type="PROSITE" id="PS00028">
    <property type="entry name" value="ZINC_FINGER_C2H2_1"/>
    <property type="match status" value="7"/>
</dbReference>
<evidence type="ECO:0000256" key="7">
    <source>
        <dbReference type="PROSITE-ProRule" id="PRU00042"/>
    </source>
</evidence>
<keyword evidence="4 7" id="KW-0863">Zinc-finger</keyword>
<sequence length="529" mass="61231">MRGMWESCILIILFITFPQRGMAMWSPRYQEQSTSLFHFSGDPASNIIDPTTQHNQTSHNDDIVTVDKIDSHADALIEFANFVYDSSKKKKQTIEYTLSKKISELNESDTVHVTPNSIKHDKDVYLVVVKPSENNDFNQFLIKSQPLKDVSSFLKTSDIYLWASTEGIRIDEKSSHELRDLDKLSIGLLTTQYPLSLKNNCDTSFVLYLPCSVKDAGTNDNASTYYEVFLFIQDDYGLLKSICLLSVRDHSDDINKDVVAEGGDNDTLYSKRVSETTNAGNYDSTSLSWGEMYSCNTCDKTFNDHSRLEIHMLIHSENHPYSCGICYKKFRSNSYITTHMRIHTEDKSYICTICNMTFTSNSILNQHMRIHNDEKAYNCIICDKNFRQNAHLKRHVRIHTGDKPYNCEICHKKFPDQANCAKHKLIHTDNKPHTCKICGNKFRRKDHLISHLLSHSSDTHYICDICGNVFAYKCNLQTHIRIHTGEKPYGCKTCDKKFRLKYQLKKHRLTDPQCQLGYRKVHYRDLEKK</sequence>
<keyword evidence="3" id="KW-0677">Repeat</keyword>
<evidence type="ECO:0000313" key="9">
    <source>
        <dbReference type="EMBL" id="MDP0588929.1"/>
    </source>
</evidence>
<dbReference type="FunFam" id="3.30.160.60:FF:000624">
    <property type="entry name" value="zinc finger protein 697"/>
    <property type="match status" value="1"/>
</dbReference>
<feature type="domain" description="C2H2-type" evidence="8">
    <location>
        <begin position="489"/>
        <end position="520"/>
    </location>
</feature>
<feature type="domain" description="C2H2-type" evidence="8">
    <location>
        <begin position="433"/>
        <end position="460"/>
    </location>
</feature>
<gene>
    <name evidence="9" type="ORF">QS748_06950</name>
</gene>
<reference evidence="9 10" key="1">
    <citation type="journal article" date="2023" name="bioRxiv">
        <title>An intranuclear bacterial parasite of deep-sea mussels expresses apoptosis inhibitors acquired from its host.</title>
        <authorList>
            <person name="Gonzalez Porras M.A."/>
            <person name="Assie A."/>
            <person name="Tietjen M."/>
            <person name="Violette M."/>
            <person name="Kleiner M."/>
            <person name="Gruber-Vodicka H."/>
            <person name="Dubilier N."/>
            <person name="Leisch N."/>
        </authorList>
    </citation>
    <scope>NUCLEOTIDE SEQUENCE [LARGE SCALE GENOMIC DNA]</scope>
    <source>
        <strain evidence="9">IAP13</strain>
    </source>
</reference>
<dbReference type="Pfam" id="PF00096">
    <property type="entry name" value="zf-C2H2"/>
    <property type="match status" value="6"/>
</dbReference>
<evidence type="ECO:0000256" key="4">
    <source>
        <dbReference type="ARBA" id="ARBA00022771"/>
    </source>
</evidence>
<evidence type="ECO:0000256" key="1">
    <source>
        <dbReference type="ARBA" id="ARBA00022499"/>
    </source>
</evidence>
<keyword evidence="5" id="KW-0862">Zinc</keyword>
<dbReference type="PANTHER" id="PTHR24394:SF29">
    <property type="entry name" value="MYONEURIN"/>
    <property type="match status" value="1"/>
</dbReference>
<accession>A0AA90SSY0</accession>
<keyword evidence="6" id="KW-0832">Ubl conjugation</keyword>
<evidence type="ECO:0000259" key="8">
    <source>
        <dbReference type="PROSITE" id="PS50157"/>
    </source>
</evidence>
<proteinExistence type="predicted"/>
<evidence type="ECO:0000256" key="6">
    <source>
        <dbReference type="ARBA" id="ARBA00022843"/>
    </source>
</evidence>
<keyword evidence="2" id="KW-0479">Metal-binding</keyword>
<dbReference type="GO" id="GO:0000981">
    <property type="term" value="F:DNA-binding transcription factor activity, RNA polymerase II-specific"/>
    <property type="evidence" value="ECO:0007669"/>
    <property type="project" value="TreeGrafter"/>
</dbReference>
<comment type="caution">
    <text evidence="9">The sequence shown here is derived from an EMBL/GenBank/DDBJ whole genome shotgun (WGS) entry which is preliminary data.</text>
</comment>
<feature type="domain" description="C2H2-type" evidence="8">
    <location>
        <begin position="377"/>
        <end position="404"/>
    </location>
</feature>
<feature type="domain" description="C2H2-type" evidence="8">
    <location>
        <begin position="461"/>
        <end position="488"/>
    </location>
</feature>
<organism evidence="9 10">
    <name type="scientific">Candidatus Endonucleibacter bathymodioli</name>
    <dbReference type="NCBI Taxonomy" id="539814"/>
    <lineage>
        <taxon>Bacteria</taxon>
        <taxon>Pseudomonadati</taxon>
        <taxon>Pseudomonadota</taxon>
        <taxon>Gammaproteobacteria</taxon>
        <taxon>Oceanospirillales</taxon>
        <taxon>Endozoicomonadaceae</taxon>
        <taxon>Candidatus Endonucleibacter</taxon>
    </lineage>
</organism>
<protein>
    <submittedName>
        <fullName evidence="9">C2H2-type zinc finger protein</fullName>
    </submittedName>
</protein>
<dbReference type="EMBL" id="JASXSV010000008">
    <property type="protein sequence ID" value="MDP0588929.1"/>
    <property type="molecule type" value="Genomic_DNA"/>
</dbReference>
<dbReference type="FunFam" id="3.30.160.60:FF:000690">
    <property type="entry name" value="Zinc finger protein 354C"/>
    <property type="match status" value="1"/>
</dbReference>
<dbReference type="SMART" id="SM00355">
    <property type="entry name" value="ZnF_C2H2"/>
    <property type="match status" value="8"/>
</dbReference>
<keyword evidence="1" id="KW-1017">Isopeptide bond</keyword>
<feature type="domain" description="C2H2-type" evidence="8">
    <location>
        <begin position="349"/>
        <end position="376"/>
    </location>
</feature>
<evidence type="ECO:0000256" key="3">
    <source>
        <dbReference type="ARBA" id="ARBA00022737"/>
    </source>
</evidence>
<dbReference type="FunFam" id="3.30.160.60:FF:002343">
    <property type="entry name" value="Zinc finger protein 33A"/>
    <property type="match status" value="1"/>
</dbReference>
<evidence type="ECO:0000313" key="10">
    <source>
        <dbReference type="Proteomes" id="UP001178148"/>
    </source>
</evidence>
<keyword evidence="10" id="KW-1185">Reference proteome</keyword>
<feature type="domain" description="C2H2-type" evidence="8">
    <location>
        <begin position="405"/>
        <end position="432"/>
    </location>
</feature>
<dbReference type="FunFam" id="3.30.160.60:FF:000688">
    <property type="entry name" value="zinc finger protein 197 isoform X1"/>
    <property type="match status" value="1"/>
</dbReference>
<dbReference type="GO" id="GO:0003690">
    <property type="term" value="F:double-stranded DNA binding"/>
    <property type="evidence" value="ECO:0007669"/>
    <property type="project" value="UniProtKB-ARBA"/>
</dbReference>
<dbReference type="Proteomes" id="UP001178148">
    <property type="component" value="Unassembled WGS sequence"/>
</dbReference>
<evidence type="ECO:0000256" key="2">
    <source>
        <dbReference type="ARBA" id="ARBA00022723"/>
    </source>
</evidence>
<dbReference type="PROSITE" id="PS50157">
    <property type="entry name" value="ZINC_FINGER_C2H2_2"/>
    <property type="match status" value="8"/>
</dbReference>
<dbReference type="Pfam" id="PF12874">
    <property type="entry name" value="zf-met"/>
    <property type="match status" value="1"/>
</dbReference>
<dbReference type="FunFam" id="3.30.160.60:FF:000100">
    <property type="entry name" value="Zinc finger 45-like"/>
    <property type="match status" value="1"/>
</dbReference>
<dbReference type="FunFam" id="3.30.160.60:FF:000110">
    <property type="entry name" value="Zinc finger protein-like"/>
    <property type="match status" value="1"/>
</dbReference>
<dbReference type="SUPFAM" id="SSF57667">
    <property type="entry name" value="beta-beta-alpha zinc fingers"/>
    <property type="match status" value="4"/>
</dbReference>
<dbReference type="PANTHER" id="PTHR24394">
    <property type="entry name" value="ZINC FINGER PROTEIN"/>
    <property type="match status" value="1"/>
</dbReference>
<dbReference type="GO" id="GO:0008270">
    <property type="term" value="F:zinc ion binding"/>
    <property type="evidence" value="ECO:0007669"/>
    <property type="project" value="UniProtKB-KW"/>
</dbReference>
<feature type="domain" description="C2H2-type" evidence="8">
    <location>
        <begin position="321"/>
        <end position="348"/>
    </location>
</feature>
<dbReference type="InterPro" id="IPR036236">
    <property type="entry name" value="Znf_C2H2_sf"/>
</dbReference>
<dbReference type="Gene3D" id="3.30.160.60">
    <property type="entry name" value="Classic Zinc Finger"/>
    <property type="match status" value="8"/>
</dbReference>
<name>A0AA90SSY0_9GAMM</name>